<dbReference type="AlphaFoldDB" id="F5YQ53"/>
<evidence type="ECO:0000313" key="8">
    <source>
        <dbReference type="Proteomes" id="UP000009223"/>
    </source>
</evidence>
<dbReference type="Pfam" id="PF01850">
    <property type="entry name" value="PIN"/>
    <property type="match status" value="1"/>
</dbReference>
<evidence type="ECO:0000259" key="6">
    <source>
        <dbReference type="Pfam" id="PF01850"/>
    </source>
</evidence>
<dbReference type="GO" id="GO:0016787">
    <property type="term" value="F:hydrolase activity"/>
    <property type="evidence" value="ECO:0007669"/>
    <property type="project" value="UniProtKB-KW"/>
</dbReference>
<keyword evidence="2" id="KW-0540">Nuclease</keyword>
<dbReference type="PANTHER" id="PTHR42740">
    <property type="entry name" value="RIBONUCLEASE VAPC3"/>
    <property type="match status" value="1"/>
</dbReference>
<keyword evidence="3" id="KW-0479">Metal-binding</keyword>
<gene>
    <name evidence="7" type="ordered locus">TREPR_1446</name>
</gene>
<dbReference type="GO" id="GO:0046872">
    <property type="term" value="F:metal ion binding"/>
    <property type="evidence" value="ECO:0007669"/>
    <property type="project" value="UniProtKB-KW"/>
</dbReference>
<evidence type="ECO:0000256" key="3">
    <source>
        <dbReference type="ARBA" id="ARBA00022723"/>
    </source>
</evidence>
<dbReference type="InterPro" id="IPR002716">
    <property type="entry name" value="PIN_dom"/>
</dbReference>
<feature type="domain" description="PIN" evidence="6">
    <location>
        <begin position="2"/>
        <end position="114"/>
    </location>
</feature>
<dbReference type="KEGG" id="tpi:TREPR_1446"/>
<dbReference type="HOGENOM" id="CLU_118482_1_2_12"/>
<accession>F5YQ53</accession>
<evidence type="ECO:0000256" key="1">
    <source>
        <dbReference type="ARBA" id="ARBA00022649"/>
    </source>
</evidence>
<dbReference type="InterPro" id="IPR029060">
    <property type="entry name" value="PIN-like_dom_sf"/>
</dbReference>
<reference evidence="8" key="1">
    <citation type="submission" date="2009-12" db="EMBL/GenBank/DDBJ databases">
        <title>Complete sequence of Treponema primitia strain ZAS-2.</title>
        <authorList>
            <person name="Tetu S.G."/>
            <person name="Matson E."/>
            <person name="Ren Q."/>
            <person name="Seshadri R."/>
            <person name="Elbourne L."/>
            <person name="Hassan K.A."/>
            <person name="Durkin A."/>
            <person name="Radune D."/>
            <person name="Mohamoud Y."/>
            <person name="Shay R."/>
            <person name="Jin S."/>
            <person name="Zhang X."/>
            <person name="Lucey K."/>
            <person name="Ballor N.R."/>
            <person name="Ottesen E."/>
            <person name="Rosenthal R."/>
            <person name="Allen A."/>
            <person name="Leadbetter J.R."/>
            <person name="Paulsen I.T."/>
        </authorList>
    </citation>
    <scope>NUCLEOTIDE SEQUENCE [LARGE SCALE GENOMIC DNA]</scope>
    <source>
        <strain evidence="8">ATCC BAA-887 / DSM 12427 / ZAS-2</strain>
    </source>
</reference>
<dbReference type="PANTHER" id="PTHR42740:SF1">
    <property type="entry name" value="RIBONUCLEASE VAPC3"/>
    <property type="match status" value="1"/>
</dbReference>
<evidence type="ECO:0000313" key="7">
    <source>
        <dbReference type="EMBL" id="AEF84292.1"/>
    </source>
</evidence>
<reference evidence="7 8" key="2">
    <citation type="journal article" date="2011" name="ISME J.">
        <title>RNA-seq reveals cooperative metabolic interactions between two termite-gut spirochete species in co-culture.</title>
        <authorList>
            <person name="Rosenthal A.Z."/>
            <person name="Matson E.G."/>
            <person name="Eldar A."/>
            <person name="Leadbetter J.R."/>
        </authorList>
    </citation>
    <scope>NUCLEOTIDE SEQUENCE [LARGE SCALE GENOMIC DNA]</scope>
    <source>
        <strain evidence="8">ATCC BAA-887 / DSM 12427 / ZAS-2</strain>
    </source>
</reference>
<protein>
    <submittedName>
        <fullName evidence="7">PIN domain protein</fullName>
    </submittedName>
</protein>
<organism evidence="7 8">
    <name type="scientific">Treponema primitia (strain ATCC BAA-887 / DSM 12427 / ZAS-2)</name>
    <dbReference type="NCBI Taxonomy" id="545694"/>
    <lineage>
        <taxon>Bacteria</taxon>
        <taxon>Pseudomonadati</taxon>
        <taxon>Spirochaetota</taxon>
        <taxon>Spirochaetia</taxon>
        <taxon>Spirochaetales</taxon>
        <taxon>Treponemataceae</taxon>
        <taxon>Treponema</taxon>
    </lineage>
</organism>
<evidence type="ECO:0000256" key="5">
    <source>
        <dbReference type="ARBA" id="ARBA00022842"/>
    </source>
</evidence>
<dbReference type="STRING" id="545694.TREPR_1446"/>
<evidence type="ECO:0000256" key="2">
    <source>
        <dbReference type="ARBA" id="ARBA00022722"/>
    </source>
</evidence>
<keyword evidence="1" id="KW-1277">Toxin-antitoxin system</keyword>
<dbReference type="eggNOG" id="COG1487">
    <property type="taxonomic scope" value="Bacteria"/>
</dbReference>
<dbReference type="EMBL" id="CP001843">
    <property type="protein sequence ID" value="AEF84292.1"/>
    <property type="molecule type" value="Genomic_DNA"/>
</dbReference>
<keyword evidence="4" id="KW-0378">Hydrolase</keyword>
<keyword evidence="5" id="KW-0460">Magnesium</keyword>
<proteinExistence type="predicted"/>
<name>F5YQ53_TREPZ</name>
<dbReference type="Proteomes" id="UP000009223">
    <property type="component" value="Chromosome"/>
</dbReference>
<dbReference type="InterPro" id="IPR051749">
    <property type="entry name" value="PINc/VapC_TA_RNase"/>
</dbReference>
<dbReference type="GO" id="GO:0004540">
    <property type="term" value="F:RNA nuclease activity"/>
    <property type="evidence" value="ECO:0007669"/>
    <property type="project" value="TreeGrafter"/>
</dbReference>
<sequence>MDSSAWIEYFKTYKDYAFIDDLIDNNSICTNDLILTELLPSMIHKKEKHLIVLLNSVVKYEIEIDWKELQNIQVKNYKHGYNDIGITDLIIAQNCLQNNLSLVARDKHFNEMAEYLPLKMYK</sequence>
<dbReference type="SUPFAM" id="SSF88723">
    <property type="entry name" value="PIN domain-like"/>
    <property type="match status" value="1"/>
</dbReference>
<keyword evidence="8" id="KW-1185">Reference proteome</keyword>
<evidence type="ECO:0000256" key="4">
    <source>
        <dbReference type="ARBA" id="ARBA00022801"/>
    </source>
</evidence>
<dbReference type="Gene3D" id="3.40.50.1010">
    <property type="entry name" value="5'-nuclease"/>
    <property type="match status" value="1"/>
</dbReference>